<evidence type="ECO:0000256" key="3">
    <source>
        <dbReference type="SAM" id="Phobius"/>
    </source>
</evidence>
<comment type="subcellular location">
    <subcellularLocation>
        <location evidence="1">Cell outer membrane</location>
    </subcellularLocation>
</comment>
<dbReference type="KEGG" id="tli:Tlie_0450"/>
<name>G7V7M3_THELD</name>
<gene>
    <name evidence="4" type="ordered locus">Tlie_0450</name>
</gene>
<proteinExistence type="predicted"/>
<evidence type="ECO:0000313" key="4">
    <source>
        <dbReference type="EMBL" id="AER66185.1"/>
    </source>
</evidence>
<sequence>MMVNHKDKSNKKQGFTLVEVLIAMMILAIALLALAAVVISSTMLLSHSADRETAVSLAIGKLDDLEGLDYDEITNGSEQVGGKFTLSWVVSEDVTKEIKDVTVSATWRGVLGERTVNAEREYGKRK</sequence>
<dbReference type="eggNOG" id="COG4967">
    <property type="taxonomic scope" value="Bacteria"/>
</dbReference>
<protein>
    <recommendedName>
        <fullName evidence="6">Prepilin-type N-terminal cleavage/methylation domain-containing protein</fullName>
    </recommendedName>
</protein>
<dbReference type="EMBL" id="CP003096">
    <property type="protein sequence ID" value="AER66185.1"/>
    <property type="molecule type" value="Genomic_DNA"/>
</dbReference>
<dbReference type="STRING" id="580340.Tlie_0450"/>
<keyword evidence="3" id="KW-0812">Transmembrane</keyword>
<dbReference type="Proteomes" id="UP000005868">
    <property type="component" value="Chromosome"/>
</dbReference>
<reference evidence="4 5" key="2">
    <citation type="journal article" date="2012" name="Stand. Genomic Sci.">
        <title>Genome sequence of the moderately thermophilic, amino-acid-degrading and sulfur-reducing bacterium Thermovirga lienii type strain (Cas60314(T)).</title>
        <authorList>
            <person name="Goker M."/>
            <person name="Saunders E."/>
            <person name="Lapidus A."/>
            <person name="Nolan M."/>
            <person name="Lucas S."/>
            <person name="Hammon N."/>
            <person name="Deshpande S."/>
            <person name="Cheng J.F."/>
            <person name="Han C."/>
            <person name="Tapia R."/>
            <person name="Goodwin L.A."/>
            <person name="Pitluck S."/>
            <person name="Liolios K."/>
            <person name="Mavromatis K."/>
            <person name="Pagani I."/>
            <person name="Ivanova N."/>
            <person name="Mikhailova N."/>
            <person name="Pati A."/>
            <person name="Chen A."/>
            <person name="Palaniappan K."/>
            <person name="Land M."/>
            <person name="Chang Y.J."/>
            <person name="Jeffries C.D."/>
            <person name="Brambilla E.M."/>
            <person name="Rohde M."/>
            <person name="Spring S."/>
            <person name="Detter J.C."/>
            <person name="Woyke T."/>
            <person name="Bristow J."/>
            <person name="Eisen J.A."/>
            <person name="Markowitz V."/>
            <person name="Hugenholtz P."/>
            <person name="Kyrpides N.C."/>
            <person name="Klenk H.P."/>
        </authorList>
    </citation>
    <scope>NUCLEOTIDE SEQUENCE [LARGE SCALE GENOMIC DNA]</scope>
    <source>
        <strain evidence="5">ATCC BAA-1197 / DSM 17291 / Cas60314</strain>
    </source>
</reference>
<dbReference type="PROSITE" id="PS00409">
    <property type="entry name" value="PROKAR_NTER_METHYL"/>
    <property type="match status" value="1"/>
</dbReference>
<evidence type="ECO:0000256" key="2">
    <source>
        <dbReference type="ARBA" id="ARBA00023237"/>
    </source>
</evidence>
<accession>G7V7M3</accession>
<evidence type="ECO:0000256" key="1">
    <source>
        <dbReference type="ARBA" id="ARBA00004442"/>
    </source>
</evidence>
<organism evidence="4 5">
    <name type="scientific">Thermovirga lienii (strain ATCC BAA-1197 / DSM 17291 / Cas60314)</name>
    <dbReference type="NCBI Taxonomy" id="580340"/>
    <lineage>
        <taxon>Bacteria</taxon>
        <taxon>Thermotogati</taxon>
        <taxon>Synergistota</taxon>
        <taxon>Synergistia</taxon>
        <taxon>Synergistales</taxon>
        <taxon>Thermovirgaceae</taxon>
        <taxon>Thermovirga</taxon>
    </lineage>
</organism>
<dbReference type="AlphaFoldDB" id="G7V7M3"/>
<keyword evidence="3" id="KW-0472">Membrane</keyword>
<dbReference type="HOGENOM" id="CLU_1980551_0_0_0"/>
<reference evidence="5" key="1">
    <citation type="submission" date="2011-10" db="EMBL/GenBank/DDBJ databases">
        <title>The complete genome of chromosome of Thermovirga lienii DSM 17291.</title>
        <authorList>
            <consortium name="US DOE Joint Genome Institute (JGI-PGF)"/>
            <person name="Lucas S."/>
            <person name="Copeland A."/>
            <person name="Lapidus A."/>
            <person name="Glavina del Rio T."/>
            <person name="Dalin E."/>
            <person name="Tice H."/>
            <person name="Bruce D."/>
            <person name="Goodwin L."/>
            <person name="Pitluck S."/>
            <person name="Peters L."/>
            <person name="Mikhailova N."/>
            <person name="Saunders E."/>
            <person name="Kyrpides N."/>
            <person name="Mavromatis K."/>
            <person name="Ivanova N."/>
            <person name="Last F.I."/>
            <person name="Brettin T."/>
            <person name="Detter J.C."/>
            <person name="Han C."/>
            <person name="Larimer F."/>
            <person name="Land M."/>
            <person name="Hauser L."/>
            <person name="Markowitz V."/>
            <person name="Cheng J.-F."/>
            <person name="Hugenholtz P."/>
            <person name="Woyke T."/>
            <person name="Wu D."/>
            <person name="Spring S."/>
            <person name="Schroeder M."/>
            <person name="Brambilla E.-M."/>
            <person name="Klenk H.-P."/>
            <person name="Eisen J.A."/>
        </authorList>
    </citation>
    <scope>NUCLEOTIDE SEQUENCE [LARGE SCALE GENOMIC DNA]</scope>
    <source>
        <strain evidence="5">ATCC BAA-1197 / DSM 17291 / Cas60314</strain>
    </source>
</reference>
<dbReference type="InterPro" id="IPR012902">
    <property type="entry name" value="N_methyl_site"/>
</dbReference>
<evidence type="ECO:0000313" key="5">
    <source>
        <dbReference type="Proteomes" id="UP000005868"/>
    </source>
</evidence>
<dbReference type="Pfam" id="PF07963">
    <property type="entry name" value="N_methyl"/>
    <property type="match status" value="1"/>
</dbReference>
<keyword evidence="5" id="KW-1185">Reference proteome</keyword>
<dbReference type="NCBIfam" id="TIGR02532">
    <property type="entry name" value="IV_pilin_GFxxxE"/>
    <property type="match status" value="1"/>
</dbReference>
<evidence type="ECO:0008006" key="6">
    <source>
        <dbReference type="Google" id="ProtNLM"/>
    </source>
</evidence>
<dbReference type="GO" id="GO:0009279">
    <property type="term" value="C:cell outer membrane"/>
    <property type="evidence" value="ECO:0007669"/>
    <property type="project" value="UniProtKB-SubCell"/>
</dbReference>
<feature type="transmembrane region" description="Helical" evidence="3">
    <location>
        <begin position="20"/>
        <end position="45"/>
    </location>
</feature>
<keyword evidence="3" id="KW-1133">Transmembrane helix</keyword>
<keyword evidence="2" id="KW-0998">Cell outer membrane</keyword>